<name>A0A7J7NRX6_9MAGN</name>
<dbReference type="AlphaFoldDB" id="A0A7J7NRX6"/>
<protein>
    <submittedName>
        <fullName evidence="1">Uncharacterized protein</fullName>
    </submittedName>
</protein>
<dbReference type="InterPro" id="IPR044824">
    <property type="entry name" value="MAIN-like"/>
</dbReference>
<dbReference type="PANTHER" id="PTHR46033">
    <property type="entry name" value="PROTEIN MAIN-LIKE 2"/>
    <property type="match status" value="1"/>
</dbReference>
<proteinExistence type="predicted"/>
<dbReference type="PANTHER" id="PTHR46033:SF1">
    <property type="entry name" value="PROTEIN MAIN-LIKE 2"/>
    <property type="match status" value="1"/>
</dbReference>
<keyword evidence="2" id="KW-1185">Reference proteome</keyword>
<reference evidence="1 2" key="1">
    <citation type="journal article" date="2020" name="IScience">
        <title>Genome Sequencing of the Endangered Kingdonia uniflora (Circaeasteraceae, Ranunculales) Reveals Potential Mechanisms of Evolutionary Specialization.</title>
        <authorList>
            <person name="Sun Y."/>
            <person name="Deng T."/>
            <person name="Zhang A."/>
            <person name="Moore M.J."/>
            <person name="Landis J.B."/>
            <person name="Lin N."/>
            <person name="Zhang H."/>
            <person name="Zhang X."/>
            <person name="Huang J."/>
            <person name="Zhang X."/>
            <person name="Sun H."/>
            <person name="Wang H."/>
        </authorList>
    </citation>
    <scope>NUCLEOTIDE SEQUENCE [LARGE SCALE GENOMIC DNA]</scope>
    <source>
        <strain evidence="1">TB1705</strain>
        <tissue evidence="1">Leaf</tissue>
    </source>
</reference>
<accession>A0A7J7NRX6</accession>
<dbReference type="GO" id="GO:0010073">
    <property type="term" value="P:meristem maintenance"/>
    <property type="evidence" value="ECO:0007669"/>
    <property type="project" value="InterPro"/>
</dbReference>
<dbReference type="EMBL" id="JACGCM010000622">
    <property type="protein sequence ID" value="KAF6169919.1"/>
    <property type="molecule type" value="Genomic_DNA"/>
</dbReference>
<evidence type="ECO:0000313" key="1">
    <source>
        <dbReference type="EMBL" id="KAF6169919.1"/>
    </source>
</evidence>
<evidence type="ECO:0000313" key="2">
    <source>
        <dbReference type="Proteomes" id="UP000541444"/>
    </source>
</evidence>
<comment type="caution">
    <text evidence="1">The sequence shown here is derived from an EMBL/GenBank/DDBJ whole genome shotgun (WGS) entry which is preliminary data.</text>
</comment>
<organism evidence="1 2">
    <name type="scientific">Kingdonia uniflora</name>
    <dbReference type="NCBI Taxonomy" id="39325"/>
    <lineage>
        <taxon>Eukaryota</taxon>
        <taxon>Viridiplantae</taxon>
        <taxon>Streptophyta</taxon>
        <taxon>Embryophyta</taxon>
        <taxon>Tracheophyta</taxon>
        <taxon>Spermatophyta</taxon>
        <taxon>Magnoliopsida</taxon>
        <taxon>Ranunculales</taxon>
        <taxon>Circaeasteraceae</taxon>
        <taxon>Kingdonia</taxon>
    </lineage>
</organism>
<sequence length="353" mass="40899">MDANNDEVAPIDISLLRSFKFHRMRSIALGQVFEKNLLLNLKGFKSLKAGGAGNSLSLKKLRDHYAYKLEKVLNDGTAAKAKKKGLTTKSVARAYMLYILGSFLFPTKRGTDVSARAWGSWTCLPRTEQQRSGHGDKYGGLTLLKFREALEKYKLDDVVWDPYRDKRDFAHRFKEIAYFYGALASPNYVQTYYPNRVARQFSQEQDIRVQKFTIQKYKFGGRAKAKNLALKNIIYPPITSAYDKHKPSKEYDDLLSAHKELKKKLIAKEDFILNWASKYKREDVRVTEKTNDLRKKLVNAEEMKKSLEVNNNEWEVWHQSLKKALVSEGMRDMGDPTFEELFEHNEILFTIAQ</sequence>
<dbReference type="Proteomes" id="UP000541444">
    <property type="component" value="Unassembled WGS sequence"/>
</dbReference>
<gene>
    <name evidence="1" type="ORF">GIB67_034311</name>
</gene>